<evidence type="ECO:0000256" key="2">
    <source>
        <dbReference type="ARBA" id="ARBA00022598"/>
    </source>
</evidence>
<proteinExistence type="inferred from homology"/>
<dbReference type="InterPro" id="IPR045851">
    <property type="entry name" value="AMP-bd_C_sf"/>
</dbReference>
<evidence type="ECO:0000256" key="4">
    <source>
        <dbReference type="ARBA" id="ARBA00023098"/>
    </source>
</evidence>
<dbReference type="GO" id="GO:0071766">
    <property type="term" value="P:Actinobacterium-type cell wall biogenesis"/>
    <property type="evidence" value="ECO:0007669"/>
    <property type="project" value="UniProtKB-ARBA"/>
</dbReference>
<dbReference type="InterPro" id="IPR025110">
    <property type="entry name" value="AMP-bd_C"/>
</dbReference>
<evidence type="ECO:0000259" key="6">
    <source>
        <dbReference type="Pfam" id="PF23024"/>
    </source>
</evidence>
<dbReference type="EMBL" id="JALN02000001">
    <property type="protein sequence ID" value="KDF00197.1"/>
    <property type="molecule type" value="Genomic_DNA"/>
</dbReference>
<dbReference type="GO" id="GO:0016874">
    <property type="term" value="F:ligase activity"/>
    <property type="evidence" value="ECO:0007669"/>
    <property type="project" value="UniProtKB-KW"/>
</dbReference>
<dbReference type="Pfam" id="PF23024">
    <property type="entry name" value="AMP-dom_DIP2-like"/>
    <property type="match status" value="1"/>
</dbReference>
<dbReference type="InterPro" id="IPR042099">
    <property type="entry name" value="ANL_N_sf"/>
</dbReference>
<dbReference type="AlphaFoldDB" id="A0A064CKJ3"/>
<dbReference type="eggNOG" id="COG0318">
    <property type="taxonomic scope" value="Bacteria"/>
</dbReference>
<gene>
    <name evidence="7" type="ORF">Y900_014925</name>
</gene>
<accession>A0A064CKJ3</accession>
<feature type="domain" description="AMP-binding enzyme C-terminal" evidence="6">
    <location>
        <begin position="459"/>
        <end position="563"/>
    </location>
</feature>
<evidence type="ECO:0000256" key="1">
    <source>
        <dbReference type="ARBA" id="ARBA00006432"/>
    </source>
</evidence>
<dbReference type="PANTHER" id="PTHR22754:SF32">
    <property type="entry name" value="DISCO-INTERACTING PROTEIN 2"/>
    <property type="match status" value="1"/>
</dbReference>
<sequence length="569" mass="61280">MPNVSILSVLRERASTTPDDVAFTFTDYDRDWDGVAETLTWSQLYRRTLNVAQEISQQGVPGDRALIIAPQGLAYIVAFLGAMQAGFIAVPLSVPVPGSHDERVSAVVTDTSPTVVLTTSAVFEVAAQYVDDGAAVIATIAVDTLDLDAPGVGAADVPDGPDIAYLQYTSGSTRLPAGVMISHRNLVANFEQLMAEYLAHHGGKFPPGAGLVSWLPFYHDMGLMLGIAAPILSGHPADLMSPIAFLSRPARWLQMMARSDTSWSGAPNFAFDLTARRATDDELEGLDLRRVIGIINGAERIHPDTLVRFNERLAPNGFRPEMVAPSYGLAEATVYVASGGANRVPEVVEFDADELTQGNAIRKPGGTQLLRYQLPVSPLVRIVDADTCETCPDGTVGEIWTHGENVSAGYWRKPEQTGSAFGATLARPADDVPTTGWLRTGDQGFVSEGDLFIVGRIKDMLIVRGRNHYSDDIEATVQKITRGRVAAIAVSDEETEKLVTVVELKNRDDVDLEAVKSDVVAAISRAHGLQVADIVLVEPGSMPTTTSGKIRRAACVEQYRQGQFVRLDA</sequence>
<dbReference type="CDD" id="cd05931">
    <property type="entry name" value="FAAL"/>
    <property type="match status" value="1"/>
</dbReference>
<dbReference type="PANTHER" id="PTHR22754">
    <property type="entry name" value="DISCO-INTERACTING PROTEIN 2 DIP2 -RELATED"/>
    <property type="match status" value="1"/>
</dbReference>
<evidence type="ECO:0000313" key="8">
    <source>
        <dbReference type="Proteomes" id="UP000022835"/>
    </source>
</evidence>
<comment type="similarity">
    <text evidence="1">Belongs to the ATP-dependent AMP-binding enzyme family.</text>
</comment>
<dbReference type="NCBIfam" id="NF004509">
    <property type="entry name" value="PRK05850.1"/>
    <property type="match status" value="1"/>
</dbReference>
<evidence type="ECO:0000259" key="5">
    <source>
        <dbReference type="Pfam" id="PF00501"/>
    </source>
</evidence>
<protein>
    <submittedName>
        <fullName evidence="7">Acyl-CoA synthetase</fullName>
    </submittedName>
</protein>
<dbReference type="Gene3D" id="3.40.50.12780">
    <property type="entry name" value="N-terminal domain of ligase-like"/>
    <property type="match status" value="1"/>
</dbReference>
<dbReference type="GO" id="GO:0006633">
    <property type="term" value="P:fatty acid biosynthetic process"/>
    <property type="evidence" value="ECO:0007669"/>
    <property type="project" value="TreeGrafter"/>
</dbReference>
<dbReference type="Pfam" id="PF00501">
    <property type="entry name" value="AMP-binding"/>
    <property type="match status" value="1"/>
</dbReference>
<dbReference type="GO" id="GO:0070566">
    <property type="term" value="F:adenylyltransferase activity"/>
    <property type="evidence" value="ECO:0007669"/>
    <property type="project" value="TreeGrafter"/>
</dbReference>
<dbReference type="Gene3D" id="3.30.300.30">
    <property type="match status" value="1"/>
</dbReference>
<dbReference type="STRING" id="1440774.Y900_014925"/>
<feature type="domain" description="AMP-dependent synthetase/ligase" evidence="5">
    <location>
        <begin position="10"/>
        <end position="411"/>
    </location>
</feature>
<evidence type="ECO:0000313" key="7">
    <source>
        <dbReference type="EMBL" id="KDF00197.1"/>
    </source>
</evidence>
<keyword evidence="4" id="KW-0443">Lipid metabolism</keyword>
<dbReference type="SUPFAM" id="SSF56801">
    <property type="entry name" value="Acetyl-CoA synthetase-like"/>
    <property type="match status" value="1"/>
</dbReference>
<comment type="caution">
    <text evidence="7">The sequence shown here is derived from an EMBL/GenBank/DDBJ whole genome shotgun (WGS) entry which is preliminary data.</text>
</comment>
<organism evidence="7 8">
    <name type="scientific">Mycolicibacterium aromaticivorans JS19b1 = JCM 16368</name>
    <dbReference type="NCBI Taxonomy" id="1440774"/>
    <lineage>
        <taxon>Bacteria</taxon>
        <taxon>Bacillati</taxon>
        <taxon>Actinomycetota</taxon>
        <taxon>Actinomycetes</taxon>
        <taxon>Mycobacteriales</taxon>
        <taxon>Mycobacteriaceae</taxon>
        <taxon>Mycolicibacterium</taxon>
    </lineage>
</organism>
<dbReference type="FunFam" id="3.30.300.30:FF:000016">
    <property type="entry name" value="Fatty-acid-CoA ligase FadD26"/>
    <property type="match status" value="1"/>
</dbReference>
<name>A0A064CKJ3_9MYCO</name>
<dbReference type="Proteomes" id="UP000022835">
    <property type="component" value="Unassembled WGS sequence"/>
</dbReference>
<evidence type="ECO:0000256" key="3">
    <source>
        <dbReference type="ARBA" id="ARBA00022832"/>
    </source>
</evidence>
<dbReference type="GO" id="GO:0005886">
    <property type="term" value="C:plasma membrane"/>
    <property type="evidence" value="ECO:0007669"/>
    <property type="project" value="TreeGrafter"/>
</dbReference>
<dbReference type="RefSeq" id="WP_036342770.1">
    <property type="nucleotide sequence ID" value="NZ_JALN02000001.1"/>
</dbReference>
<keyword evidence="3" id="KW-0276">Fatty acid metabolism</keyword>
<keyword evidence="2" id="KW-0436">Ligase</keyword>
<dbReference type="InterPro" id="IPR000873">
    <property type="entry name" value="AMP-dep_synth/lig_dom"/>
</dbReference>
<dbReference type="OrthoDB" id="3671040at2"/>
<dbReference type="FunFam" id="3.40.50.12780:FF:000013">
    <property type="entry name" value="Long-chain-fatty-acid--AMP ligase FadD32"/>
    <property type="match status" value="1"/>
</dbReference>
<reference evidence="7" key="1">
    <citation type="submission" date="2014-05" db="EMBL/GenBank/DDBJ databases">
        <title>Genome sequence of Mycobacterium aromaticivorans strain JS19b1T (= DSM 45407T).</title>
        <authorList>
            <person name="Kwak Y."/>
            <person name="Park G.-S."/>
            <person name="Li Q.X."/>
            <person name="Lee S.-E."/>
            <person name="Shin J.-H."/>
        </authorList>
    </citation>
    <scope>NUCLEOTIDE SEQUENCE [LARGE SCALE GENOMIC DNA]</scope>
    <source>
        <strain evidence="7">JS19b1</strain>
    </source>
</reference>
<dbReference type="InterPro" id="IPR040097">
    <property type="entry name" value="FAAL/FAAC"/>
</dbReference>
<keyword evidence="8" id="KW-1185">Reference proteome</keyword>